<comment type="caution">
    <text evidence="1">The sequence shown here is derived from an EMBL/GenBank/DDBJ whole genome shotgun (WGS) entry which is preliminary data.</text>
</comment>
<gene>
    <name evidence="1" type="ORF">L9F63_003355</name>
</gene>
<proteinExistence type="predicted"/>
<name>A0AAD7ZKB0_DIPPU</name>
<evidence type="ECO:0000313" key="1">
    <source>
        <dbReference type="EMBL" id="KAJ9582319.1"/>
    </source>
</evidence>
<protein>
    <submittedName>
        <fullName evidence="1">Uncharacterized protein</fullName>
    </submittedName>
</protein>
<sequence>MMDNQEKTKISPGRGRGFYIDTPTKDCICHRPHKIVLCSACGYYMKGRIRKSCIAHPMTLFLMDIERCPRCKAYSFMMQEVENT</sequence>
<reference evidence="1" key="2">
    <citation type="submission" date="2023-05" db="EMBL/GenBank/DDBJ databases">
        <authorList>
            <person name="Fouks B."/>
        </authorList>
    </citation>
    <scope>NUCLEOTIDE SEQUENCE</scope>
    <source>
        <strain evidence="1">Stay&amp;Tobe</strain>
        <tissue evidence="1">Testes</tissue>
    </source>
</reference>
<accession>A0AAD7ZKB0</accession>
<organism evidence="1 2">
    <name type="scientific">Diploptera punctata</name>
    <name type="common">Pacific beetle cockroach</name>
    <dbReference type="NCBI Taxonomy" id="6984"/>
    <lineage>
        <taxon>Eukaryota</taxon>
        <taxon>Metazoa</taxon>
        <taxon>Ecdysozoa</taxon>
        <taxon>Arthropoda</taxon>
        <taxon>Hexapoda</taxon>
        <taxon>Insecta</taxon>
        <taxon>Pterygota</taxon>
        <taxon>Neoptera</taxon>
        <taxon>Polyneoptera</taxon>
        <taxon>Dictyoptera</taxon>
        <taxon>Blattodea</taxon>
        <taxon>Blaberoidea</taxon>
        <taxon>Blaberidae</taxon>
        <taxon>Diplopterinae</taxon>
        <taxon>Diploptera</taxon>
    </lineage>
</organism>
<evidence type="ECO:0000313" key="2">
    <source>
        <dbReference type="Proteomes" id="UP001233999"/>
    </source>
</evidence>
<reference evidence="1" key="1">
    <citation type="journal article" date="2023" name="IScience">
        <title>Live-bearing cockroach genome reveals convergent evolutionary mechanisms linked to viviparity in insects and beyond.</title>
        <authorList>
            <person name="Fouks B."/>
            <person name="Harrison M.C."/>
            <person name="Mikhailova A.A."/>
            <person name="Marchal E."/>
            <person name="English S."/>
            <person name="Carruthers M."/>
            <person name="Jennings E.C."/>
            <person name="Chiamaka E.L."/>
            <person name="Frigard R.A."/>
            <person name="Pippel M."/>
            <person name="Attardo G.M."/>
            <person name="Benoit J.B."/>
            <person name="Bornberg-Bauer E."/>
            <person name="Tobe S.S."/>
        </authorList>
    </citation>
    <scope>NUCLEOTIDE SEQUENCE</scope>
    <source>
        <strain evidence="1">Stay&amp;Tobe</strain>
    </source>
</reference>
<dbReference type="Proteomes" id="UP001233999">
    <property type="component" value="Unassembled WGS sequence"/>
</dbReference>
<dbReference type="EMBL" id="JASPKZ010007812">
    <property type="protein sequence ID" value="KAJ9582319.1"/>
    <property type="molecule type" value="Genomic_DNA"/>
</dbReference>
<keyword evidence="2" id="KW-1185">Reference proteome</keyword>
<dbReference type="AlphaFoldDB" id="A0AAD7ZKB0"/>